<feature type="transmembrane region" description="Helical" evidence="7">
    <location>
        <begin position="491"/>
        <end position="515"/>
    </location>
</feature>
<reference evidence="9 10" key="1">
    <citation type="submission" date="2021-03" db="EMBL/GenBank/DDBJ databases">
        <title>Microbacterium pauli sp. nov., isolated from microfiltered milk.</title>
        <authorList>
            <person name="Bellassi P."/>
            <person name="Fontana A."/>
            <person name="Callegari M.L."/>
            <person name="Lorenzo M."/>
            <person name="Cappa F."/>
        </authorList>
    </citation>
    <scope>NUCLEOTIDE SEQUENCE [LARGE SCALE GENOMIC DNA]</scope>
    <source>
        <strain evidence="9 10">DSM 18909</strain>
    </source>
</reference>
<dbReference type="Gene3D" id="3.60.15.10">
    <property type="entry name" value="Ribonuclease Z/Hydroxyacylglutathione hydrolase-like"/>
    <property type="match status" value="1"/>
</dbReference>
<feature type="region of interest" description="Disordered" evidence="6">
    <location>
        <begin position="1"/>
        <end position="36"/>
    </location>
</feature>
<evidence type="ECO:0000256" key="2">
    <source>
        <dbReference type="ARBA" id="ARBA00022475"/>
    </source>
</evidence>
<evidence type="ECO:0000256" key="1">
    <source>
        <dbReference type="ARBA" id="ARBA00004651"/>
    </source>
</evidence>
<comment type="subcellular location">
    <subcellularLocation>
        <location evidence="1">Cell membrane</location>
        <topology evidence="1">Multi-pass membrane protein</topology>
    </subcellularLocation>
</comment>
<evidence type="ECO:0000256" key="7">
    <source>
        <dbReference type="SAM" id="Phobius"/>
    </source>
</evidence>
<dbReference type="InterPro" id="IPR035681">
    <property type="entry name" value="ComA-like_MBL"/>
</dbReference>
<dbReference type="Pfam" id="PF03772">
    <property type="entry name" value="Competence"/>
    <property type="match status" value="1"/>
</dbReference>
<evidence type="ECO:0000259" key="8">
    <source>
        <dbReference type="SMART" id="SM00849"/>
    </source>
</evidence>
<gene>
    <name evidence="9" type="ORF">J0P97_10520</name>
</gene>
<feature type="transmembrane region" description="Helical" evidence="7">
    <location>
        <begin position="435"/>
        <end position="457"/>
    </location>
</feature>
<feature type="transmembrane region" description="Helical" evidence="7">
    <location>
        <begin position="401"/>
        <end position="423"/>
    </location>
</feature>
<evidence type="ECO:0000313" key="9">
    <source>
        <dbReference type="EMBL" id="MBT8798505.1"/>
    </source>
</evidence>
<organism evidence="9 10">
    <name type="scientific">Microbacterium flavum</name>
    <dbReference type="NCBI Taxonomy" id="415216"/>
    <lineage>
        <taxon>Bacteria</taxon>
        <taxon>Bacillati</taxon>
        <taxon>Actinomycetota</taxon>
        <taxon>Actinomycetes</taxon>
        <taxon>Micrococcales</taxon>
        <taxon>Microbacteriaceae</taxon>
        <taxon>Microbacterium</taxon>
    </lineage>
</organism>
<keyword evidence="5 7" id="KW-0472">Membrane</keyword>
<proteinExistence type="predicted"/>
<dbReference type="Pfam" id="PF00753">
    <property type="entry name" value="Lactamase_B"/>
    <property type="match status" value="1"/>
</dbReference>
<feature type="domain" description="Metallo-beta-lactamase" evidence="8">
    <location>
        <begin position="563"/>
        <end position="750"/>
    </location>
</feature>
<dbReference type="InterPro" id="IPR004477">
    <property type="entry name" value="ComEC_N"/>
</dbReference>
<feature type="transmembrane region" description="Helical" evidence="7">
    <location>
        <begin position="372"/>
        <end position="389"/>
    </location>
</feature>
<name>A0ABS5XVF7_9MICO</name>
<keyword evidence="2" id="KW-1003">Cell membrane</keyword>
<dbReference type="SMART" id="SM00849">
    <property type="entry name" value="Lactamase_B"/>
    <property type="match status" value="1"/>
</dbReference>
<evidence type="ECO:0000256" key="3">
    <source>
        <dbReference type="ARBA" id="ARBA00022692"/>
    </source>
</evidence>
<evidence type="ECO:0000256" key="6">
    <source>
        <dbReference type="SAM" id="MobiDB-lite"/>
    </source>
</evidence>
<keyword evidence="3 7" id="KW-0812">Transmembrane</keyword>
<accession>A0ABS5XVF7</accession>
<dbReference type="InterPro" id="IPR036866">
    <property type="entry name" value="RibonucZ/Hydroxyglut_hydro"/>
</dbReference>
<feature type="transmembrane region" description="Helical" evidence="7">
    <location>
        <begin position="326"/>
        <end position="342"/>
    </location>
</feature>
<sequence>MTRGAAATSRTIARPQSARDAPTPRPTPSLQRLRRRDARMVPVAAASWAAAAFATLSPGAAAPAATGLWAATAVLLLLALRRGGRGRNGCAVAAIALAAAAAVCTHVAAAAPVREELSAVEMDGGRALTVEVRVVGKVETDARGFRFDGTLVSVRRGQDREGEKRFPGGVPVLVRVPAVASDLDLGSLVKARGTAWPSEPGRRAVLVVDAAEQPTVIEPAAGPLAAAAALRRGLVDLTTSLPAPGGGLIAGLAVGDTSAVTPELDAAMKASSLSHLTAVSGANCALVVAGAFGLAAAVRLRRAVRVGAGLSALIAFVVLVTPEPSVVRAAAMAAIAMLGILLGRPGAGLSLLTTAVAILLVSDPWLALSLGFALSSAATGALLVGAGPLADGLARWMPRALALGISVPLAAQLACGPLIVLIAPQLSVYGVAANLLAAPAAPVGTIVGLAACLTAGIPYLGTGLAALAWLPATWIAGTATTFAGLPGSVVAWPQGVGGLVALAVLGAAVSALVVPTRPRVRIAAAWTIAAAVGIGVALGPVADTVERTRLPTAWAIAACDIGQGDAVVVRAGRSIALIDTGPDPALLERCLARLDVSHIDLLVLTHFDLDHVGGVAAVRGRAGTVLHGPSSGPEDDRMIADLAAEGARPVQALRGMTGTLGPARWRILWPKPAIPGGNDASVVVEIEGGGVPASVYLGDLSQEGQRAMSTGAVLLDRYDVVKVAHHGSADQDPSFYARLRPAVALVSVGERNTYGHPRQETLAMLALVGAQTLRTDQGGLSVVWRDGEGLRRWQDRAPSAAPAPAVGSAG</sequence>
<feature type="transmembrane region" description="Helical" evidence="7">
    <location>
        <begin position="303"/>
        <end position="320"/>
    </location>
</feature>
<keyword evidence="10" id="KW-1185">Reference proteome</keyword>
<dbReference type="EMBL" id="JAFLHG010000009">
    <property type="protein sequence ID" value="MBT8798505.1"/>
    <property type="molecule type" value="Genomic_DNA"/>
</dbReference>
<evidence type="ECO:0000256" key="5">
    <source>
        <dbReference type="ARBA" id="ARBA00023136"/>
    </source>
</evidence>
<keyword evidence="4 7" id="KW-1133">Transmembrane helix</keyword>
<evidence type="ECO:0000256" key="4">
    <source>
        <dbReference type="ARBA" id="ARBA00022989"/>
    </source>
</evidence>
<dbReference type="CDD" id="cd07731">
    <property type="entry name" value="ComA-like_MBL-fold"/>
    <property type="match status" value="1"/>
</dbReference>
<feature type="transmembrane region" description="Helical" evidence="7">
    <location>
        <begin position="38"/>
        <end position="56"/>
    </location>
</feature>
<dbReference type="InterPro" id="IPR001279">
    <property type="entry name" value="Metallo-B-lactamas"/>
</dbReference>
<dbReference type="PANTHER" id="PTHR30619:SF1">
    <property type="entry name" value="RECOMBINATION PROTEIN 2"/>
    <property type="match status" value="1"/>
</dbReference>
<dbReference type="NCBIfam" id="TIGR00360">
    <property type="entry name" value="ComEC_N-term"/>
    <property type="match status" value="1"/>
</dbReference>
<evidence type="ECO:0000313" key="10">
    <source>
        <dbReference type="Proteomes" id="UP000740605"/>
    </source>
</evidence>
<dbReference type="PANTHER" id="PTHR30619">
    <property type="entry name" value="DNA INTERNALIZATION/COMPETENCE PROTEIN COMEC/REC2"/>
    <property type="match status" value="1"/>
</dbReference>
<feature type="transmembrane region" description="Helical" evidence="7">
    <location>
        <begin position="522"/>
        <end position="542"/>
    </location>
</feature>
<feature type="transmembrane region" description="Helical" evidence="7">
    <location>
        <begin position="273"/>
        <end position="296"/>
    </location>
</feature>
<feature type="transmembrane region" description="Helical" evidence="7">
    <location>
        <begin position="62"/>
        <end position="80"/>
    </location>
</feature>
<feature type="transmembrane region" description="Helical" evidence="7">
    <location>
        <begin position="92"/>
        <end position="113"/>
    </location>
</feature>
<comment type="caution">
    <text evidence="9">The sequence shown here is derived from an EMBL/GenBank/DDBJ whole genome shotgun (WGS) entry which is preliminary data.</text>
</comment>
<protein>
    <submittedName>
        <fullName evidence="9">ComEC/Rec2 family competence protein</fullName>
    </submittedName>
</protein>
<dbReference type="Proteomes" id="UP000740605">
    <property type="component" value="Unassembled WGS sequence"/>
</dbReference>
<dbReference type="InterPro" id="IPR052159">
    <property type="entry name" value="Competence_DNA_uptake"/>
</dbReference>
<dbReference type="SUPFAM" id="SSF56281">
    <property type="entry name" value="Metallo-hydrolase/oxidoreductase"/>
    <property type="match status" value="1"/>
</dbReference>